<keyword evidence="2" id="KW-1185">Reference proteome</keyword>
<dbReference type="GO" id="GO:0046983">
    <property type="term" value="F:protein dimerization activity"/>
    <property type="evidence" value="ECO:0007669"/>
    <property type="project" value="InterPro"/>
</dbReference>
<evidence type="ECO:0000313" key="1">
    <source>
        <dbReference type="EMBL" id="KAG6655245.1"/>
    </source>
</evidence>
<evidence type="ECO:0000313" key="2">
    <source>
        <dbReference type="Proteomes" id="UP000811609"/>
    </source>
</evidence>
<gene>
    <name evidence="1" type="ORF">CIPAW_05G202400</name>
</gene>
<proteinExistence type="predicted"/>
<dbReference type="GO" id="GO:0003700">
    <property type="term" value="F:DNA-binding transcription factor activity"/>
    <property type="evidence" value="ECO:0007669"/>
    <property type="project" value="InterPro"/>
</dbReference>
<protein>
    <submittedName>
        <fullName evidence="1">Uncharacterized protein</fullName>
    </submittedName>
</protein>
<dbReference type="Proteomes" id="UP000811609">
    <property type="component" value="Chromosome 5"/>
</dbReference>
<name>A0A8T1QLH4_CARIL</name>
<dbReference type="PANTHER" id="PTHR46412:SF9">
    <property type="entry name" value="TRANSCRIPTION FACTOR BIM3"/>
    <property type="match status" value="1"/>
</dbReference>
<dbReference type="GO" id="GO:0006351">
    <property type="term" value="P:DNA-templated transcription"/>
    <property type="evidence" value="ECO:0007669"/>
    <property type="project" value="InterPro"/>
</dbReference>
<sequence length="126" mass="13746">MKSCRRLSLAVTASWTSINMLLLPSTFSNVFQLVHKILEACVCHFLRILNSLTQALQPSRVDLSQACILVQINAGKPANSRLNGVASNSKDDETESLNDQVTGHAVVGNCLNESGLAHKRLRTKES</sequence>
<accession>A0A8T1QLH4</accession>
<organism evidence="1 2">
    <name type="scientific">Carya illinoinensis</name>
    <name type="common">Pecan</name>
    <dbReference type="NCBI Taxonomy" id="32201"/>
    <lineage>
        <taxon>Eukaryota</taxon>
        <taxon>Viridiplantae</taxon>
        <taxon>Streptophyta</taxon>
        <taxon>Embryophyta</taxon>
        <taxon>Tracheophyta</taxon>
        <taxon>Spermatophyta</taxon>
        <taxon>Magnoliopsida</taxon>
        <taxon>eudicotyledons</taxon>
        <taxon>Gunneridae</taxon>
        <taxon>Pentapetalae</taxon>
        <taxon>rosids</taxon>
        <taxon>fabids</taxon>
        <taxon>Fagales</taxon>
        <taxon>Juglandaceae</taxon>
        <taxon>Carya</taxon>
    </lineage>
</organism>
<dbReference type="EMBL" id="CM031813">
    <property type="protein sequence ID" value="KAG6655245.1"/>
    <property type="molecule type" value="Genomic_DNA"/>
</dbReference>
<dbReference type="PANTHER" id="PTHR46412">
    <property type="entry name" value="BES1-INTERACTING MYC-LIKE PROTEIN"/>
    <property type="match status" value="1"/>
</dbReference>
<dbReference type="AlphaFoldDB" id="A0A8T1QLH4"/>
<reference evidence="1" key="1">
    <citation type="submission" date="2020-12" db="EMBL/GenBank/DDBJ databases">
        <title>WGS assembly of Carya illinoinensis cv. Pawnee.</title>
        <authorList>
            <person name="Platts A."/>
            <person name="Shu S."/>
            <person name="Wright S."/>
            <person name="Barry K."/>
            <person name="Edger P."/>
            <person name="Pires J.C."/>
            <person name="Schmutz J."/>
        </authorList>
    </citation>
    <scope>NUCLEOTIDE SEQUENCE</scope>
    <source>
        <tissue evidence="1">Leaf</tissue>
    </source>
</reference>
<comment type="caution">
    <text evidence="1">The sequence shown here is derived from an EMBL/GenBank/DDBJ whole genome shotgun (WGS) entry which is preliminary data.</text>
</comment>
<dbReference type="InterPro" id="IPR044295">
    <property type="entry name" value="BIM1/2/3"/>
</dbReference>